<evidence type="ECO:0000313" key="2">
    <source>
        <dbReference type="EMBL" id="OAD53419.1"/>
    </source>
</evidence>
<organism evidence="2 3">
    <name type="scientific">Eufriesea mexicana</name>
    <dbReference type="NCBI Taxonomy" id="516756"/>
    <lineage>
        <taxon>Eukaryota</taxon>
        <taxon>Metazoa</taxon>
        <taxon>Ecdysozoa</taxon>
        <taxon>Arthropoda</taxon>
        <taxon>Hexapoda</taxon>
        <taxon>Insecta</taxon>
        <taxon>Pterygota</taxon>
        <taxon>Neoptera</taxon>
        <taxon>Endopterygota</taxon>
        <taxon>Hymenoptera</taxon>
        <taxon>Apocrita</taxon>
        <taxon>Aculeata</taxon>
        <taxon>Apoidea</taxon>
        <taxon>Anthophila</taxon>
        <taxon>Apidae</taxon>
        <taxon>Eufriesea</taxon>
    </lineage>
</organism>
<keyword evidence="3" id="KW-1185">Reference proteome</keyword>
<proteinExistence type="predicted"/>
<dbReference type="Proteomes" id="UP000250275">
    <property type="component" value="Unassembled WGS sequence"/>
</dbReference>
<feature type="compositionally biased region" description="Polar residues" evidence="1">
    <location>
        <begin position="156"/>
        <end position="178"/>
    </location>
</feature>
<reference evidence="2 3" key="1">
    <citation type="submission" date="2015-07" db="EMBL/GenBank/DDBJ databases">
        <title>The genome of Eufriesea mexicana.</title>
        <authorList>
            <person name="Pan H."/>
            <person name="Kapheim K."/>
        </authorList>
    </citation>
    <scope>NUCLEOTIDE SEQUENCE [LARGE SCALE GENOMIC DNA]</scope>
    <source>
        <strain evidence="2">0111107269</strain>
        <tissue evidence="2">Whole body</tissue>
    </source>
</reference>
<gene>
    <name evidence="2" type="ORF">WN48_09974</name>
</gene>
<sequence>MKGFNFYHVHLQPERNFELKFKVVEMRLSVKQRLVTQAIAYSLTGKKSGKRGVLVAAGHEERVLRWPTLSGLIGERSGGWVEEETERRVDHVAGGAVEIIAGQEEKWDKLGARRRPRRLRTPSPLWIGSSCVVRIGCTLIHVDIPRLPISIDTDPTDSSGQGVQTKKRQQTFLRSSDGNIYGSKPIDPKGN</sequence>
<accession>A0A310SGW4</accession>
<evidence type="ECO:0000313" key="3">
    <source>
        <dbReference type="Proteomes" id="UP000250275"/>
    </source>
</evidence>
<name>A0A310SGW4_9HYME</name>
<evidence type="ECO:0000256" key="1">
    <source>
        <dbReference type="SAM" id="MobiDB-lite"/>
    </source>
</evidence>
<feature type="region of interest" description="Disordered" evidence="1">
    <location>
        <begin position="151"/>
        <end position="191"/>
    </location>
</feature>
<dbReference type="AlphaFoldDB" id="A0A310SGW4"/>
<dbReference type="EMBL" id="KQ767283">
    <property type="protein sequence ID" value="OAD53419.1"/>
    <property type="molecule type" value="Genomic_DNA"/>
</dbReference>
<protein>
    <submittedName>
        <fullName evidence="2">Uncharacterized protein</fullName>
    </submittedName>
</protein>